<dbReference type="Proteomes" id="UP000263273">
    <property type="component" value="Unassembled WGS sequence"/>
</dbReference>
<dbReference type="PANTHER" id="PTHR46796">
    <property type="entry name" value="HTH-TYPE TRANSCRIPTIONAL ACTIVATOR RHAS-RELATED"/>
    <property type="match status" value="1"/>
</dbReference>
<dbReference type="PANTHER" id="PTHR46796:SF13">
    <property type="entry name" value="HTH-TYPE TRANSCRIPTIONAL ACTIVATOR RHAS"/>
    <property type="match status" value="1"/>
</dbReference>
<accession>A0A354YW45</accession>
<gene>
    <name evidence="5" type="ORF">DDZ44_06490</name>
</gene>
<dbReference type="InterPro" id="IPR018060">
    <property type="entry name" value="HTH_AraC"/>
</dbReference>
<evidence type="ECO:0000313" key="5">
    <source>
        <dbReference type="EMBL" id="HBK53565.1"/>
    </source>
</evidence>
<proteinExistence type="predicted"/>
<comment type="caution">
    <text evidence="5">The sequence shown here is derived from an EMBL/GenBank/DDBJ whole genome shotgun (WGS) entry which is preliminary data.</text>
</comment>
<sequence length="109" mass="12734">MHILQFICEHNGEVSIANLEIETGFSARHLQRIFRNCVGIGPKLYCRIVRFRRAYKEILVGQDLTAIAHNRGFSDQSYFCREFKELSGFTPSEFRHLFLMSVFFKTSPI</sequence>
<dbReference type="InterPro" id="IPR050204">
    <property type="entry name" value="AraC_XylS_family_regulators"/>
</dbReference>
<keyword evidence="3" id="KW-0804">Transcription</keyword>
<evidence type="ECO:0000256" key="1">
    <source>
        <dbReference type="ARBA" id="ARBA00023015"/>
    </source>
</evidence>
<dbReference type="SUPFAM" id="SSF46689">
    <property type="entry name" value="Homeodomain-like"/>
    <property type="match status" value="1"/>
</dbReference>
<feature type="domain" description="HTH araC/xylS-type" evidence="4">
    <location>
        <begin position="1"/>
        <end position="97"/>
    </location>
</feature>
<keyword evidence="2" id="KW-0238">DNA-binding</keyword>
<dbReference type="RefSeq" id="WP_414716668.1">
    <property type="nucleotide sequence ID" value="NZ_DHSN01000081.1"/>
</dbReference>
<dbReference type="InterPro" id="IPR009057">
    <property type="entry name" value="Homeodomain-like_sf"/>
</dbReference>
<reference evidence="5 6" key="1">
    <citation type="journal article" date="2018" name="Nat. Biotechnol.">
        <title>A standardized bacterial taxonomy based on genome phylogeny substantially revises the tree of life.</title>
        <authorList>
            <person name="Parks D.H."/>
            <person name="Chuvochina M."/>
            <person name="Waite D.W."/>
            <person name="Rinke C."/>
            <person name="Skarshewski A."/>
            <person name="Chaumeil P.A."/>
            <person name="Hugenholtz P."/>
        </authorList>
    </citation>
    <scope>NUCLEOTIDE SEQUENCE [LARGE SCALE GENOMIC DNA]</scope>
    <source>
        <strain evidence="5">UBA10948</strain>
    </source>
</reference>
<dbReference type="GO" id="GO:0043565">
    <property type="term" value="F:sequence-specific DNA binding"/>
    <property type="evidence" value="ECO:0007669"/>
    <property type="project" value="InterPro"/>
</dbReference>
<evidence type="ECO:0000259" key="4">
    <source>
        <dbReference type="PROSITE" id="PS01124"/>
    </source>
</evidence>
<dbReference type="PRINTS" id="PR00032">
    <property type="entry name" value="HTHARAC"/>
</dbReference>
<protein>
    <recommendedName>
        <fullName evidence="4">HTH araC/xylS-type domain-containing protein</fullName>
    </recommendedName>
</protein>
<dbReference type="Pfam" id="PF12833">
    <property type="entry name" value="HTH_18"/>
    <property type="match status" value="1"/>
</dbReference>
<dbReference type="Gene3D" id="1.10.10.60">
    <property type="entry name" value="Homeodomain-like"/>
    <property type="match status" value="1"/>
</dbReference>
<evidence type="ECO:0000256" key="3">
    <source>
        <dbReference type="ARBA" id="ARBA00023163"/>
    </source>
</evidence>
<dbReference type="InterPro" id="IPR020449">
    <property type="entry name" value="Tscrpt_reg_AraC-type_HTH"/>
</dbReference>
<evidence type="ECO:0000313" key="6">
    <source>
        <dbReference type="Proteomes" id="UP000263273"/>
    </source>
</evidence>
<dbReference type="AlphaFoldDB" id="A0A354YW45"/>
<dbReference type="GO" id="GO:0003700">
    <property type="term" value="F:DNA-binding transcription factor activity"/>
    <property type="evidence" value="ECO:0007669"/>
    <property type="project" value="InterPro"/>
</dbReference>
<name>A0A354YW45_9FIRM</name>
<dbReference type="PROSITE" id="PS01124">
    <property type="entry name" value="HTH_ARAC_FAMILY_2"/>
    <property type="match status" value="1"/>
</dbReference>
<keyword evidence="1" id="KW-0805">Transcription regulation</keyword>
<evidence type="ECO:0000256" key="2">
    <source>
        <dbReference type="ARBA" id="ARBA00023125"/>
    </source>
</evidence>
<organism evidence="5 6">
    <name type="scientific">Syntrophomonas wolfei</name>
    <dbReference type="NCBI Taxonomy" id="863"/>
    <lineage>
        <taxon>Bacteria</taxon>
        <taxon>Bacillati</taxon>
        <taxon>Bacillota</taxon>
        <taxon>Clostridia</taxon>
        <taxon>Eubacteriales</taxon>
        <taxon>Syntrophomonadaceae</taxon>
        <taxon>Syntrophomonas</taxon>
    </lineage>
</organism>
<dbReference type="SMART" id="SM00342">
    <property type="entry name" value="HTH_ARAC"/>
    <property type="match status" value="1"/>
</dbReference>
<dbReference type="EMBL" id="DNZF01000143">
    <property type="protein sequence ID" value="HBK53565.1"/>
    <property type="molecule type" value="Genomic_DNA"/>
</dbReference>